<evidence type="ECO:0000313" key="1">
    <source>
        <dbReference type="EMBL" id="CAD9377797.1"/>
    </source>
</evidence>
<accession>A0A7S2F6X9</accession>
<dbReference type="AlphaFoldDB" id="A0A7S2F6X9"/>
<dbReference type="SUPFAM" id="SSF52266">
    <property type="entry name" value="SGNH hydrolase"/>
    <property type="match status" value="1"/>
</dbReference>
<proteinExistence type="predicted"/>
<sequence>MRGRRILVIGDGQARSLYYAFSRAMGDDTSNSHNGTAPRHADIRVGLVDGGRMTFLWAPFVANITHRIQTHLHQLKSVKAGHGFDAIVLSAGSWDAFYGRDETYFISGLFGLRASLSRLGAHVPESCALLWMTTTMVVDSRLKSGGLMNEAVMTRYRSAVENTIFVRTMDGVIDGLAVTRNRAEDCVDGLNYHDVVYDVMAQIGLNSMRTKWAMRRG</sequence>
<dbReference type="EMBL" id="HBGS01006335">
    <property type="protein sequence ID" value="CAD9377797.1"/>
    <property type="molecule type" value="Transcribed_RNA"/>
</dbReference>
<gene>
    <name evidence="1" type="ORF">DSPE1174_LOCUS3341</name>
</gene>
<protein>
    <submittedName>
        <fullName evidence="1">Uncharacterized protein</fullName>
    </submittedName>
</protein>
<reference evidence="1" key="1">
    <citation type="submission" date="2021-01" db="EMBL/GenBank/DDBJ databases">
        <authorList>
            <person name="Corre E."/>
            <person name="Pelletier E."/>
            <person name="Niang G."/>
            <person name="Scheremetjew M."/>
            <person name="Finn R."/>
            <person name="Kale V."/>
            <person name="Holt S."/>
            <person name="Cochrane G."/>
            <person name="Meng A."/>
            <person name="Brown T."/>
            <person name="Cohen L."/>
        </authorList>
    </citation>
    <scope>NUCLEOTIDE SEQUENCE</scope>
    <source>
        <strain evidence="1">CCMP1381</strain>
    </source>
</reference>
<organism evidence="1">
    <name type="scientific">Octactis speculum</name>
    <dbReference type="NCBI Taxonomy" id="3111310"/>
    <lineage>
        <taxon>Eukaryota</taxon>
        <taxon>Sar</taxon>
        <taxon>Stramenopiles</taxon>
        <taxon>Ochrophyta</taxon>
        <taxon>Dictyochophyceae</taxon>
        <taxon>Dictyochales</taxon>
        <taxon>Dictyochaceae</taxon>
        <taxon>Octactis</taxon>
    </lineage>
</organism>
<name>A0A7S2F6X9_9STRA</name>